<dbReference type="RefSeq" id="WP_183251242.1">
    <property type="nucleotide sequence ID" value="NZ_BAAAFF010000003.1"/>
</dbReference>
<dbReference type="AlphaFoldDB" id="A0A7W8HV81"/>
<keyword evidence="3" id="KW-1185">Reference proteome</keyword>
<proteinExistence type="predicted"/>
<protein>
    <submittedName>
        <fullName evidence="2">Uncharacterized protein</fullName>
    </submittedName>
</protein>
<feature type="transmembrane region" description="Helical" evidence="1">
    <location>
        <begin position="84"/>
        <end position="102"/>
    </location>
</feature>
<sequence length="119" mass="12727">MAHVDPNIVEGIQRSTGLTHETVARKVPYYYCNEAELEALKGVGLIFNACFAFGVGGLFFGLPLILGGAVLSVGGELQPEASRVIGWVAFVFSVVLFLIAFVSHRSGSRLMKQLKGAKA</sequence>
<organism evidence="2 3">
    <name type="scientific">Brevundimonas basaltis</name>
    <dbReference type="NCBI Taxonomy" id="472166"/>
    <lineage>
        <taxon>Bacteria</taxon>
        <taxon>Pseudomonadati</taxon>
        <taxon>Pseudomonadota</taxon>
        <taxon>Alphaproteobacteria</taxon>
        <taxon>Caulobacterales</taxon>
        <taxon>Caulobacteraceae</taxon>
        <taxon>Brevundimonas</taxon>
    </lineage>
</organism>
<evidence type="ECO:0000313" key="3">
    <source>
        <dbReference type="Proteomes" id="UP000566663"/>
    </source>
</evidence>
<evidence type="ECO:0000256" key="1">
    <source>
        <dbReference type="SAM" id="Phobius"/>
    </source>
</evidence>
<feature type="transmembrane region" description="Helical" evidence="1">
    <location>
        <begin position="45"/>
        <end position="72"/>
    </location>
</feature>
<accession>A0A7W8HV81</accession>
<evidence type="ECO:0000313" key="2">
    <source>
        <dbReference type="EMBL" id="MBB5290561.1"/>
    </source>
</evidence>
<comment type="caution">
    <text evidence="2">The sequence shown here is derived from an EMBL/GenBank/DDBJ whole genome shotgun (WGS) entry which is preliminary data.</text>
</comment>
<dbReference type="EMBL" id="JACHFZ010000001">
    <property type="protein sequence ID" value="MBB5290561.1"/>
    <property type="molecule type" value="Genomic_DNA"/>
</dbReference>
<gene>
    <name evidence="2" type="ORF">HNQ67_000057</name>
</gene>
<keyword evidence="1" id="KW-0812">Transmembrane</keyword>
<keyword evidence="1" id="KW-1133">Transmembrane helix</keyword>
<keyword evidence="1" id="KW-0472">Membrane</keyword>
<name>A0A7W8HV81_9CAUL</name>
<dbReference type="Proteomes" id="UP000566663">
    <property type="component" value="Unassembled WGS sequence"/>
</dbReference>
<reference evidence="2 3" key="1">
    <citation type="submission" date="2020-08" db="EMBL/GenBank/DDBJ databases">
        <title>Genomic Encyclopedia of Type Strains, Phase IV (KMG-IV): sequencing the most valuable type-strain genomes for metagenomic binning, comparative biology and taxonomic classification.</title>
        <authorList>
            <person name="Goeker M."/>
        </authorList>
    </citation>
    <scope>NUCLEOTIDE SEQUENCE [LARGE SCALE GENOMIC DNA]</scope>
    <source>
        <strain evidence="2 3">DSM 25335</strain>
    </source>
</reference>